<evidence type="ECO:0000313" key="1">
    <source>
        <dbReference type="EMBL" id="VDO01963.1"/>
    </source>
</evidence>
<keyword evidence="2" id="KW-1185">Reference proteome</keyword>
<evidence type="ECO:0000313" key="2">
    <source>
        <dbReference type="Proteomes" id="UP000278807"/>
    </source>
</evidence>
<reference evidence="1 2" key="2">
    <citation type="submission" date="2018-11" db="EMBL/GenBank/DDBJ databases">
        <authorList>
            <consortium name="Pathogen Informatics"/>
        </authorList>
    </citation>
    <scope>NUCLEOTIDE SEQUENCE [LARGE SCALE GENOMIC DNA]</scope>
</reference>
<evidence type="ECO:0000313" key="3">
    <source>
        <dbReference type="WBParaSite" id="HNAJ_0000610701-mRNA-1"/>
    </source>
</evidence>
<sequence>MVDLMEALVRMYVEDKENELIFNDEEISMELPQNEVVLNTSRRIELAEFQRPRIFLAFFVDVYRVLLDTTSSCKDSGRLIQTVLLNILITI</sequence>
<name>A0A0R3TGB6_RODNA</name>
<dbReference type="WBParaSite" id="HNAJ_0000610701-mRNA-1">
    <property type="protein sequence ID" value="HNAJ_0000610701-mRNA-1"/>
    <property type="gene ID" value="HNAJ_0000610701"/>
</dbReference>
<gene>
    <name evidence="1" type="ORF">HNAJ_LOCUS6103</name>
</gene>
<dbReference type="OrthoDB" id="6287158at2759"/>
<reference evidence="3" key="1">
    <citation type="submission" date="2017-02" db="UniProtKB">
        <authorList>
            <consortium name="WormBaseParasite"/>
        </authorList>
    </citation>
    <scope>IDENTIFICATION</scope>
</reference>
<dbReference type="Proteomes" id="UP000278807">
    <property type="component" value="Unassembled WGS sequence"/>
</dbReference>
<dbReference type="AlphaFoldDB" id="A0A0R3TGB6"/>
<proteinExistence type="predicted"/>
<protein>
    <submittedName>
        <fullName evidence="1 3">Uncharacterized protein</fullName>
    </submittedName>
</protein>
<accession>A0A0R3TGB6</accession>
<dbReference type="EMBL" id="UZAE01006046">
    <property type="protein sequence ID" value="VDO01963.1"/>
    <property type="molecule type" value="Genomic_DNA"/>
</dbReference>
<organism evidence="3">
    <name type="scientific">Rodentolepis nana</name>
    <name type="common">Dwarf tapeworm</name>
    <name type="synonym">Hymenolepis nana</name>
    <dbReference type="NCBI Taxonomy" id="102285"/>
    <lineage>
        <taxon>Eukaryota</taxon>
        <taxon>Metazoa</taxon>
        <taxon>Spiralia</taxon>
        <taxon>Lophotrochozoa</taxon>
        <taxon>Platyhelminthes</taxon>
        <taxon>Cestoda</taxon>
        <taxon>Eucestoda</taxon>
        <taxon>Cyclophyllidea</taxon>
        <taxon>Hymenolepididae</taxon>
        <taxon>Rodentolepis</taxon>
    </lineage>
</organism>